<feature type="domain" description="Histidine kinase" evidence="8">
    <location>
        <begin position="473"/>
        <end position="675"/>
    </location>
</feature>
<keyword evidence="3 9" id="KW-0808">Transferase</keyword>
<dbReference type="PRINTS" id="PR00344">
    <property type="entry name" value="BCTRLSENSOR"/>
</dbReference>
<dbReference type="PANTHER" id="PTHR44936:SF10">
    <property type="entry name" value="SENSOR PROTEIN RSTB"/>
    <property type="match status" value="1"/>
</dbReference>
<feature type="transmembrane region" description="Helical" evidence="7">
    <location>
        <begin position="37"/>
        <end position="60"/>
    </location>
</feature>
<evidence type="ECO:0000313" key="10">
    <source>
        <dbReference type="Proteomes" id="UP000321249"/>
    </source>
</evidence>
<keyword evidence="6" id="KW-0067">ATP-binding</keyword>
<protein>
    <recommendedName>
        <fullName evidence="2">histidine kinase</fullName>
        <ecNumber evidence="2">2.7.13.3</ecNumber>
    </recommendedName>
</protein>
<dbReference type="SMART" id="SM00387">
    <property type="entry name" value="HATPase_c"/>
    <property type="match status" value="1"/>
</dbReference>
<dbReference type="PROSITE" id="PS50109">
    <property type="entry name" value="HIS_KIN"/>
    <property type="match status" value="1"/>
</dbReference>
<dbReference type="RefSeq" id="WP_147042318.1">
    <property type="nucleotide sequence ID" value="NZ_BAABIR010000002.1"/>
</dbReference>
<keyword evidence="7" id="KW-0812">Transmembrane</keyword>
<comment type="catalytic activity">
    <reaction evidence="1">
        <text>ATP + protein L-histidine = ADP + protein N-phospho-L-histidine.</text>
        <dbReference type="EC" id="2.7.13.3"/>
    </reaction>
</comment>
<dbReference type="GO" id="GO:0004673">
    <property type="term" value="F:protein histidine kinase activity"/>
    <property type="evidence" value="ECO:0007669"/>
    <property type="project" value="UniProtKB-EC"/>
</dbReference>
<feature type="transmembrane region" description="Helical" evidence="7">
    <location>
        <begin position="223"/>
        <end position="245"/>
    </location>
</feature>
<dbReference type="PANTHER" id="PTHR44936">
    <property type="entry name" value="SENSOR PROTEIN CREC"/>
    <property type="match status" value="1"/>
</dbReference>
<dbReference type="EC" id="2.7.13.3" evidence="2"/>
<dbReference type="EMBL" id="VOQQ01000001">
    <property type="protein sequence ID" value="TXC62931.1"/>
    <property type="molecule type" value="Genomic_DNA"/>
</dbReference>
<dbReference type="Proteomes" id="UP000321249">
    <property type="component" value="Unassembled WGS sequence"/>
</dbReference>
<evidence type="ECO:0000256" key="5">
    <source>
        <dbReference type="ARBA" id="ARBA00022777"/>
    </source>
</evidence>
<feature type="transmembrane region" description="Helical" evidence="7">
    <location>
        <begin position="94"/>
        <end position="116"/>
    </location>
</feature>
<feature type="transmembrane region" description="Helical" evidence="7">
    <location>
        <begin position="257"/>
        <end position="275"/>
    </location>
</feature>
<dbReference type="InterPro" id="IPR050980">
    <property type="entry name" value="2C_sensor_his_kinase"/>
</dbReference>
<organism evidence="9 10">
    <name type="scientific">Allosphingosinicella ginsenosidimutans</name>
    <dbReference type="NCBI Taxonomy" id="1176539"/>
    <lineage>
        <taxon>Bacteria</taxon>
        <taxon>Pseudomonadati</taxon>
        <taxon>Pseudomonadota</taxon>
        <taxon>Alphaproteobacteria</taxon>
        <taxon>Sphingomonadales</taxon>
        <taxon>Sphingomonadaceae</taxon>
        <taxon>Allosphingosinicella</taxon>
    </lineage>
</organism>
<feature type="transmembrane region" description="Helical" evidence="7">
    <location>
        <begin position="165"/>
        <end position="184"/>
    </location>
</feature>
<dbReference type="InterPro" id="IPR036890">
    <property type="entry name" value="HATPase_C_sf"/>
</dbReference>
<dbReference type="SUPFAM" id="SSF55874">
    <property type="entry name" value="ATPase domain of HSP90 chaperone/DNA topoisomerase II/histidine kinase"/>
    <property type="match status" value="1"/>
</dbReference>
<keyword evidence="7" id="KW-1133">Transmembrane helix</keyword>
<gene>
    <name evidence="9" type="primary">prsK</name>
    <name evidence="9" type="ORF">FRZ32_04155</name>
</gene>
<dbReference type="InterPro" id="IPR029016">
    <property type="entry name" value="GAF-like_dom_sf"/>
</dbReference>
<dbReference type="InterPro" id="IPR003594">
    <property type="entry name" value="HATPase_dom"/>
</dbReference>
<keyword evidence="7" id="KW-0472">Membrane</keyword>
<dbReference type="Gene3D" id="3.30.450.40">
    <property type="match status" value="1"/>
</dbReference>
<name>A0A5C6TSD7_9SPHN</name>
<evidence type="ECO:0000256" key="3">
    <source>
        <dbReference type="ARBA" id="ARBA00022679"/>
    </source>
</evidence>
<dbReference type="Pfam" id="PF02518">
    <property type="entry name" value="HATPase_c"/>
    <property type="match status" value="1"/>
</dbReference>
<evidence type="ECO:0000256" key="6">
    <source>
        <dbReference type="ARBA" id="ARBA00022840"/>
    </source>
</evidence>
<sequence length="687" mass="74101">MTALLGLWSHMLAALLYGALAIVQLRRWTGDAASRPLITAFAVLAVWAIFAGLLGPYDLLSRLAESGRNLAFLAFMYGLMPAEEGEESRGGVKAVYAAVAAVIGLQIVVGGIIPGFRNLPTAFAALTATAQVLGLTIASGALILVHNLYGQAAPASRGQLRYPMLALAAMWAFDLHLYTVAYFMHGETAGLFALRGLIAALLAPLFALGLRDNPRWKVQLSRAATFQSVSVVAILSYLIVMMSAARALEIVGGDWARAAQIGLVAAMTLAALILLPSARARGWLGVMLAKHVFEHRYDYREEWLRFTDTVGRQGDGDATLEERVVKAIADIGGAPGGVMLLTDGRRLTPGPRWNSALRLAPVGDDGADLIRHVEADAYVIDFSAPRGRENDPPVPAWLAEAGAWAGVPLIHSGRLLGLVLLEHPPHRRPLDWEDFDLFRTAGIQAASYIAEARGQQALADARRFDEFNRRFAFIMHDIKNLVSQLSLVARNAERHADNPDFRADMIATLQASVRKMNDLLARLSPGAAREADPARAIRVMDVIETVAGPRRRTRAFRIEGDVHLAAMAGPAGLEQALSHLVQNAIDASGPDQPIELRAYESGGDVAIEVADHGCGMAPDFVAHRLFQPFASTKETGFGIGAYEARELIHAMGGRIEVDSVVGEGTRFTLILPGAASQSPLYYERMRA</sequence>
<proteinExistence type="predicted"/>
<reference evidence="9 10" key="1">
    <citation type="journal article" date="2015" name="J. Microbiol.">
        <title>Sphingosinicella ginsenosidimutans sp. nov., with ginsenoside converting activity.</title>
        <authorList>
            <person name="Kim J.K."/>
            <person name="Kang M.S."/>
            <person name="Park S.C."/>
            <person name="Kim K.M."/>
            <person name="Choi K."/>
            <person name="Yoon M.H."/>
            <person name="Im W.T."/>
        </authorList>
    </citation>
    <scope>NUCLEOTIDE SEQUENCE [LARGE SCALE GENOMIC DNA]</scope>
    <source>
        <strain evidence="9 10">BS-11</strain>
    </source>
</reference>
<dbReference type="NCBIfam" id="TIGR02916">
    <property type="entry name" value="PEP_his_kin"/>
    <property type="match status" value="1"/>
</dbReference>
<dbReference type="SUPFAM" id="SSF55781">
    <property type="entry name" value="GAF domain-like"/>
    <property type="match status" value="1"/>
</dbReference>
<evidence type="ECO:0000256" key="7">
    <source>
        <dbReference type="SAM" id="Phobius"/>
    </source>
</evidence>
<dbReference type="AlphaFoldDB" id="A0A5C6TSD7"/>
<evidence type="ECO:0000313" key="9">
    <source>
        <dbReference type="EMBL" id="TXC62931.1"/>
    </source>
</evidence>
<keyword evidence="10" id="KW-1185">Reference proteome</keyword>
<dbReference type="Gene3D" id="3.30.565.10">
    <property type="entry name" value="Histidine kinase-like ATPase, C-terminal domain"/>
    <property type="match status" value="1"/>
</dbReference>
<keyword evidence="5 9" id="KW-0418">Kinase</keyword>
<accession>A0A5C6TSD7</accession>
<evidence type="ECO:0000256" key="2">
    <source>
        <dbReference type="ARBA" id="ARBA00012438"/>
    </source>
</evidence>
<evidence type="ECO:0000256" key="1">
    <source>
        <dbReference type="ARBA" id="ARBA00000085"/>
    </source>
</evidence>
<dbReference type="Pfam" id="PF01590">
    <property type="entry name" value="GAF"/>
    <property type="match status" value="1"/>
</dbReference>
<dbReference type="OrthoDB" id="9785691at2"/>
<comment type="caution">
    <text evidence="9">The sequence shown here is derived from an EMBL/GenBank/DDBJ whole genome shotgun (WGS) entry which is preliminary data.</text>
</comment>
<dbReference type="InterPro" id="IPR004358">
    <property type="entry name" value="Sig_transdc_His_kin-like_C"/>
</dbReference>
<feature type="transmembrane region" description="Helical" evidence="7">
    <location>
        <begin position="122"/>
        <end position="145"/>
    </location>
</feature>
<feature type="transmembrane region" description="Helical" evidence="7">
    <location>
        <begin position="190"/>
        <end position="211"/>
    </location>
</feature>
<evidence type="ECO:0000259" key="8">
    <source>
        <dbReference type="PROSITE" id="PS50109"/>
    </source>
</evidence>
<dbReference type="InterPro" id="IPR005467">
    <property type="entry name" value="His_kinase_dom"/>
</dbReference>
<evidence type="ECO:0000256" key="4">
    <source>
        <dbReference type="ARBA" id="ARBA00022741"/>
    </source>
</evidence>
<dbReference type="InterPro" id="IPR014265">
    <property type="entry name" value="XrtA/PrsK"/>
</dbReference>
<dbReference type="GO" id="GO:0005524">
    <property type="term" value="F:ATP binding"/>
    <property type="evidence" value="ECO:0007669"/>
    <property type="project" value="UniProtKB-KW"/>
</dbReference>
<keyword evidence="4" id="KW-0547">Nucleotide-binding</keyword>
<dbReference type="InterPro" id="IPR003018">
    <property type="entry name" value="GAF"/>
</dbReference>